<sequence>MAKPSHIITVLVTCLAISTSSTPGGTRSRPPNAPREWPCPEATEISPCECYADELYNLLMDCSAVENDSQLADAFQAIFPFNDFYELKIDQTDNANSALAAISRYTFGEIYFERILIKNTKVNLIDEEALTLSYLTLELLDISNNMLAAYPFEALSNYQVLETFIIDGNLFVDLPPINSQSLRILSANRIDNLTFGESVFSMAPNLESISMNHINLQGVMPQTLFSSLQGIKNIDLSSNAVTELDVDSINPTDMTITSLDLSSNAITYVRANAINGLNSTCTLNFANNELIDLSEEEWRPVFDQVSGGSRNIDLSNNPLRCGCEIAWIILDENQSYLPLITENTNCNGGEQLISLDPIFFETQCNTAKMMQQPRVTQPMNSET</sequence>
<keyword evidence="3" id="KW-0677">Repeat</keyword>
<dbReference type="PANTHER" id="PTHR24364">
    <property type="entry name" value="LP06937P"/>
    <property type="match status" value="1"/>
</dbReference>
<dbReference type="GO" id="GO:0016020">
    <property type="term" value="C:membrane"/>
    <property type="evidence" value="ECO:0007669"/>
    <property type="project" value="TreeGrafter"/>
</dbReference>
<protein>
    <recommendedName>
        <fullName evidence="7">Oplophorus-luciferin 2-monooxygenase non-catalytic subunit</fullName>
    </recommendedName>
</protein>
<dbReference type="EMBL" id="JAXCGZ010002542">
    <property type="protein sequence ID" value="KAK7083789.1"/>
    <property type="molecule type" value="Genomic_DNA"/>
</dbReference>
<evidence type="ECO:0000313" key="6">
    <source>
        <dbReference type="Proteomes" id="UP001381693"/>
    </source>
</evidence>
<proteinExistence type="predicted"/>
<evidence type="ECO:0000256" key="2">
    <source>
        <dbReference type="ARBA" id="ARBA00022729"/>
    </source>
</evidence>
<evidence type="ECO:0000313" key="5">
    <source>
        <dbReference type="EMBL" id="KAK7083789.1"/>
    </source>
</evidence>
<gene>
    <name evidence="5" type="ORF">SK128_003834</name>
</gene>
<keyword evidence="6" id="KW-1185">Reference proteome</keyword>
<evidence type="ECO:0000256" key="4">
    <source>
        <dbReference type="SAM" id="SignalP"/>
    </source>
</evidence>
<feature type="chain" id="PRO_5042926142" description="Oplophorus-luciferin 2-monooxygenase non-catalytic subunit" evidence="4">
    <location>
        <begin position="22"/>
        <end position="383"/>
    </location>
</feature>
<evidence type="ECO:0000256" key="1">
    <source>
        <dbReference type="ARBA" id="ARBA00022614"/>
    </source>
</evidence>
<name>A0AAN8XQG2_HALRR</name>
<keyword evidence="1" id="KW-0433">Leucine-rich repeat</keyword>
<feature type="signal peptide" evidence="4">
    <location>
        <begin position="1"/>
        <end position="21"/>
    </location>
</feature>
<dbReference type="Gene3D" id="3.80.10.10">
    <property type="entry name" value="Ribonuclease Inhibitor"/>
    <property type="match status" value="1"/>
</dbReference>
<comment type="caution">
    <text evidence="5">The sequence shown here is derived from an EMBL/GenBank/DDBJ whole genome shotgun (WGS) entry which is preliminary data.</text>
</comment>
<dbReference type="Proteomes" id="UP001381693">
    <property type="component" value="Unassembled WGS sequence"/>
</dbReference>
<organism evidence="5 6">
    <name type="scientific">Halocaridina rubra</name>
    <name type="common">Hawaiian red shrimp</name>
    <dbReference type="NCBI Taxonomy" id="373956"/>
    <lineage>
        <taxon>Eukaryota</taxon>
        <taxon>Metazoa</taxon>
        <taxon>Ecdysozoa</taxon>
        <taxon>Arthropoda</taxon>
        <taxon>Crustacea</taxon>
        <taxon>Multicrustacea</taxon>
        <taxon>Malacostraca</taxon>
        <taxon>Eumalacostraca</taxon>
        <taxon>Eucarida</taxon>
        <taxon>Decapoda</taxon>
        <taxon>Pleocyemata</taxon>
        <taxon>Caridea</taxon>
        <taxon>Atyoidea</taxon>
        <taxon>Atyidae</taxon>
        <taxon>Halocaridina</taxon>
    </lineage>
</organism>
<evidence type="ECO:0008006" key="7">
    <source>
        <dbReference type="Google" id="ProtNLM"/>
    </source>
</evidence>
<dbReference type="AlphaFoldDB" id="A0AAN8XQG2"/>
<dbReference type="InterPro" id="IPR032675">
    <property type="entry name" value="LRR_dom_sf"/>
</dbReference>
<dbReference type="InterPro" id="IPR052286">
    <property type="entry name" value="Wnt_signaling_inhibitor"/>
</dbReference>
<dbReference type="SUPFAM" id="SSF52058">
    <property type="entry name" value="L domain-like"/>
    <property type="match status" value="1"/>
</dbReference>
<reference evidence="5 6" key="1">
    <citation type="submission" date="2023-11" db="EMBL/GenBank/DDBJ databases">
        <title>Halocaridina rubra genome assembly.</title>
        <authorList>
            <person name="Smith C."/>
        </authorList>
    </citation>
    <scope>NUCLEOTIDE SEQUENCE [LARGE SCALE GENOMIC DNA]</scope>
    <source>
        <strain evidence="5">EP-1</strain>
        <tissue evidence="5">Whole</tissue>
    </source>
</reference>
<evidence type="ECO:0000256" key="3">
    <source>
        <dbReference type="ARBA" id="ARBA00022737"/>
    </source>
</evidence>
<keyword evidence="2 4" id="KW-0732">Signal</keyword>
<accession>A0AAN8XQG2</accession>
<dbReference type="PANTHER" id="PTHR24364:SF18">
    <property type="entry name" value="LP06937P"/>
    <property type="match status" value="1"/>
</dbReference>